<feature type="region of interest" description="Disordered" evidence="6">
    <location>
        <begin position="181"/>
        <end position="202"/>
    </location>
</feature>
<dbReference type="PANTHER" id="PTHR46512:SF9">
    <property type="entry name" value="PEPTIDYLPROLYL ISOMERASE"/>
    <property type="match status" value="1"/>
</dbReference>
<keyword evidence="3" id="KW-0697">Rotamase</keyword>
<dbReference type="InterPro" id="IPR019734">
    <property type="entry name" value="TPR_rpt"/>
</dbReference>
<evidence type="ECO:0000256" key="2">
    <source>
        <dbReference type="ARBA" id="ARBA00013194"/>
    </source>
</evidence>
<dbReference type="SUPFAM" id="SSF48452">
    <property type="entry name" value="TPR-like"/>
    <property type="match status" value="1"/>
</dbReference>
<dbReference type="Proteomes" id="UP001165065">
    <property type="component" value="Unassembled WGS sequence"/>
</dbReference>
<dbReference type="GO" id="GO:0003755">
    <property type="term" value="F:peptidyl-prolyl cis-trans isomerase activity"/>
    <property type="evidence" value="ECO:0007669"/>
    <property type="project" value="UniProtKB-EC"/>
</dbReference>
<dbReference type="InterPro" id="IPR011990">
    <property type="entry name" value="TPR-like_helical_dom_sf"/>
</dbReference>
<dbReference type="PANTHER" id="PTHR46512">
    <property type="entry name" value="PEPTIDYLPROLYL ISOMERASE"/>
    <property type="match status" value="1"/>
</dbReference>
<dbReference type="InterPro" id="IPR050754">
    <property type="entry name" value="FKBP4/5/8-like"/>
</dbReference>
<evidence type="ECO:0000256" key="6">
    <source>
        <dbReference type="SAM" id="MobiDB-lite"/>
    </source>
</evidence>
<comment type="caution">
    <text evidence="7">The sequence shown here is derived from an EMBL/GenBank/DDBJ whole genome shotgun (WGS) entry which is preliminary data.</text>
</comment>
<keyword evidence="5" id="KW-0802">TPR repeat</keyword>
<evidence type="ECO:0000256" key="4">
    <source>
        <dbReference type="ARBA" id="ARBA00023235"/>
    </source>
</evidence>
<reference evidence="8" key="1">
    <citation type="journal article" date="2023" name="Commun. Biol.">
        <title>Genome analysis of Parmales, the sister group of diatoms, reveals the evolutionary specialization of diatoms from phago-mixotrophs to photoautotrophs.</title>
        <authorList>
            <person name="Ban H."/>
            <person name="Sato S."/>
            <person name="Yoshikawa S."/>
            <person name="Yamada K."/>
            <person name="Nakamura Y."/>
            <person name="Ichinomiya M."/>
            <person name="Sato N."/>
            <person name="Blanc-Mathieu R."/>
            <person name="Endo H."/>
            <person name="Kuwata A."/>
            <person name="Ogata H."/>
        </authorList>
    </citation>
    <scope>NUCLEOTIDE SEQUENCE [LARGE SCALE GENOMIC DNA]</scope>
</reference>
<evidence type="ECO:0000313" key="8">
    <source>
        <dbReference type="Proteomes" id="UP001165065"/>
    </source>
</evidence>
<organism evidence="7 8">
    <name type="scientific">Triparma columacea</name>
    <dbReference type="NCBI Taxonomy" id="722753"/>
    <lineage>
        <taxon>Eukaryota</taxon>
        <taxon>Sar</taxon>
        <taxon>Stramenopiles</taxon>
        <taxon>Ochrophyta</taxon>
        <taxon>Bolidophyceae</taxon>
        <taxon>Parmales</taxon>
        <taxon>Triparmaceae</taxon>
        <taxon>Triparma</taxon>
    </lineage>
</organism>
<accession>A0A9W7GNQ6</accession>
<dbReference type="PROSITE" id="PS50005">
    <property type="entry name" value="TPR"/>
    <property type="match status" value="1"/>
</dbReference>
<dbReference type="OrthoDB" id="433738at2759"/>
<keyword evidence="8" id="KW-1185">Reference proteome</keyword>
<sequence length="202" mass="22379">MDTTSLSEALPKRALPQTVPEKIAAAVAFKAEGNAFFKEGDLRKAAKSYKMVFLYMNGLHGSTSDMKGFFTAMGADSRWGGTDKNNKIGDAGQEEEVKRIKIDANSNLALVYCKIGDGEKALKYANDALRLDPSNSKAFYRKCLALIHLGNYSAALPLLEEANRGNPSDTAVARTLRDVKEKMKEERKRNKEKEREMFGGKF</sequence>
<evidence type="ECO:0000313" key="7">
    <source>
        <dbReference type="EMBL" id="GMI49027.1"/>
    </source>
</evidence>
<dbReference type="EMBL" id="BRYA01000453">
    <property type="protein sequence ID" value="GMI49027.1"/>
    <property type="molecule type" value="Genomic_DNA"/>
</dbReference>
<keyword evidence="4" id="KW-0413">Isomerase</keyword>
<dbReference type="Gene3D" id="1.25.40.10">
    <property type="entry name" value="Tetratricopeptide repeat domain"/>
    <property type="match status" value="1"/>
</dbReference>
<feature type="repeat" description="TPR" evidence="5">
    <location>
        <begin position="102"/>
        <end position="135"/>
    </location>
</feature>
<gene>
    <name evidence="7" type="ORF">TrCOL_g12594</name>
</gene>
<name>A0A9W7GNQ6_9STRA</name>
<dbReference type="SMART" id="SM00028">
    <property type="entry name" value="TPR"/>
    <property type="match status" value="3"/>
</dbReference>
<evidence type="ECO:0000256" key="1">
    <source>
        <dbReference type="ARBA" id="ARBA00000971"/>
    </source>
</evidence>
<comment type="catalytic activity">
    <reaction evidence="1">
        <text>[protein]-peptidylproline (omega=180) = [protein]-peptidylproline (omega=0)</text>
        <dbReference type="Rhea" id="RHEA:16237"/>
        <dbReference type="Rhea" id="RHEA-COMP:10747"/>
        <dbReference type="Rhea" id="RHEA-COMP:10748"/>
        <dbReference type="ChEBI" id="CHEBI:83833"/>
        <dbReference type="ChEBI" id="CHEBI:83834"/>
        <dbReference type="EC" id="5.2.1.8"/>
    </reaction>
</comment>
<evidence type="ECO:0000256" key="5">
    <source>
        <dbReference type="PROSITE-ProRule" id="PRU00339"/>
    </source>
</evidence>
<protein>
    <recommendedName>
        <fullName evidence="2">peptidylprolyl isomerase</fullName>
        <ecNumber evidence="2">5.2.1.8</ecNumber>
    </recommendedName>
</protein>
<dbReference type="EC" id="5.2.1.8" evidence="2"/>
<evidence type="ECO:0000256" key="3">
    <source>
        <dbReference type="ARBA" id="ARBA00023110"/>
    </source>
</evidence>
<proteinExistence type="predicted"/>
<dbReference type="AlphaFoldDB" id="A0A9W7GNQ6"/>
<dbReference type="Pfam" id="PF14559">
    <property type="entry name" value="TPR_19"/>
    <property type="match status" value="1"/>
</dbReference>